<protein>
    <submittedName>
        <fullName evidence="6">DNA-binding transcriptional LysR family regulator</fullName>
    </submittedName>
</protein>
<dbReference type="PANTHER" id="PTHR30126:SF2">
    <property type="entry name" value="HTH-TYPE TRANSCRIPTIONAL REGULATOR YJIE"/>
    <property type="match status" value="1"/>
</dbReference>
<evidence type="ECO:0000259" key="5">
    <source>
        <dbReference type="PROSITE" id="PS50931"/>
    </source>
</evidence>
<dbReference type="SUPFAM" id="SSF46785">
    <property type="entry name" value="Winged helix' DNA-binding domain"/>
    <property type="match status" value="1"/>
</dbReference>
<evidence type="ECO:0000313" key="7">
    <source>
        <dbReference type="Proteomes" id="UP001265550"/>
    </source>
</evidence>
<dbReference type="EMBL" id="JAVDWE010000013">
    <property type="protein sequence ID" value="MDR7096243.1"/>
    <property type="molecule type" value="Genomic_DNA"/>
</dbReference>
<evidence type="ECO:0000256" key="1">
    <source>
        <dbReference type="ARBA" id="ARBA00009437"/>
    </source>
</evidence>
<dbReference type="Proteomes" id="UP001265550">
    <property type="component" value="Unassembled WGS sequence"/>
</dbReference>
<dbReference type="RefSeq" id="WP_204735019.1">
    <property type="nucleotide sequence ID" value="NZ_JAVDWE010000013.1"/>
</dbReference>
<reference evidence="6 7" key="1">
    <citation type="submission" date="2023-07" db="EMBL/GenBank/DDBJ databases">
        <title>Sorghum-associated microbial communities from plants grown in Nebraska, USA.</title>
        <authorList>
            <person name="Schachtman D."/>
        </authorList>
    </citation>
    <scope>NUCLEOTIDE SEQUENCE [LARGE SCALE GENOMIC DNA]</scope>
    <source>
        <strain evidence="6 7">BE240</strain>
    </source>
</reference>
<dbReference type="Gene3D" id="1.10.10.10">
    <property type="entry name" value="Winged helix-like DNA-binding domain superfamily/Winged helix DNA-binding domain"/>
    <property type="match status" value="1"/>
</dbReference>
<dbReference type="PROSITE" id="PS50931">
    <property type="entry name" value="HTH_LYSR"/>
    <property type="match status" value="1"/>
</dbReference>
<dbReference type="Pfam" id="PF03466">
    <property type="entry name" value="LysR_substrate"/>
    <property type="match status" value="1"/>
</dbReference>
<evidence type="ECO:0000256" key="4">
    <source>
        <dbReference type="ARBA" id="ARBA00023163"/>
    </source>
</evidence>
<evidence type="ECO:0000313" key="6">
    <source>
        <dbReference type="EMBL" id="MDR7096243.1"/>
    </source>
</evidence>
<dbReference type="InterPro" id="IPR036390">
    <property type="entry name" value="WH_DNA-bd_sf"/>
</dbReference>
<comment type="caution">
    <text evidence="6">The sequence shown here is derived from an EMBL/GenBank/DDBJ whole genome shotgun (WGS) entry which is preliminary data.</text>
</comment>
<accession>A0ABU1VFI5</accession>
<dbReference type="InterPro" id="IPR036388">
    <property type="entry name" value="WH-like_DNA-bd_sf"/>
</dbReference>
<dbReference type="InterPro" id="IPR005119">
    <property type="entry name" value="LysR_subst-bd"/>
</dbReference>
<dbReference type="SUPFAM" id="SSF53850">
    <property type="entry name" value="Periplasmic binding protein-like II"/>
    <property type="match status" value="1"/>
</dbReference>
<feature type="domain" description="HTH lysR-type" evidence="5">
    <location>
        <begin position="1"/>
        <end position="58"/>
    </location>
</feature>
<dbReference type="PANTHER" id="PTHR30126">
    <property type="entry name" value="HTH-TYPE TRANSCRIPTIONAL REGULATOR"/>
    <property type="match status" value="1"/>
</dbReference>
<gene>
    <name evidence="6" type="ORF">J2X09_004000</name>
</gene>
<dbReference type="Gene3D" id="3.40.190.10">
    <property type="entry name" value="Periplasmic binding protein-like II"/>
    <property type="match status" value="2"/>
</dbReference>
<dbReference type="GO" id="GO:0003677">
    <property type="term" value="F:DNA binding"/>
    <property type="evidence" value="ECO:0007669"/>
    <property type="project" value="UniProtKB-KW"/>
</dbReference>
<evidence type="ECO:0000256" key="2">
    <source>
        <dbReference type="ARBA" id="ARBA00023015"/>
    </source>
</evidence>
<keyword evidence="7" id="KW-1185">Reference proteome</keyword>
<comment type="similarity">
    <text evidence="1">Belongs to the LysR transcriptional regulatory family.</text>
</comment>
<keyword evidence="3 6" id="KW-0238">DNA-binding</keyword>
<name>A0ABU1VFI5_9BURK</name>
<sequence length="297" mass="32583">MQIKWLEDLIALAETRSFVRAAAQRHVTHPAFGRRIRSLEEWAGTDLVLRDSGPVTLTPAGDTLLQHARQAVEALAAARSEIEDSALPGQSVLTLATGRTLARTLAADWLWRVRTHTAGARVQVRTGSMAETLQRFERGDADFMLTYYHPAVTTRLQPSQYLQHTMAHDRLVPVSRAAAGGKALFHFSASKAVPCLAYANTLALGQLVSDHLSNHAQAPRLNPILQCDSADALLEYVLKGLGVAWLPWSLAVGAYKEGKLVPLAGRALEIAFEIRMVRSKRRLSPLAERVWDVSTAT</sequence>
<keyword evidence="2" id="KW-0805">Transcription regulation</keyword>
<proteinExistence type="inferred from homology"/>
<keyword evidence="4" id="KW-0804">Transcription</keyword>
<dbReference type="InterPro" id="IPR000847">
    <property type="entry name" value="LysR_HTH_N"/>
</dbReference>
<organism evidence="6 7">
    <name type="scientific">Hydrogenophaga laconesensis</name>
    <dbReference type="NCBI Taxonomy" id="1805971"/>
    <lineage>
        <taxon>Bacteria</taxon>
        <taxon>Pseudomonadati</taxon>
        <taxon>Pseudomonadota</taxon>
        <taxon>Betaproteobacteria</taxon>
        <taxon>Burkholderiales</taxon>
        <taxon>Comamonadaceae</taxon>
        <taxon>Hydrogenophaga</taxon>
    </lineage>
</organism>
<evidence type="ECO:0000256" key="3">
    <source>
        <dbReference type="ARBA" id="ARBA00023125"/>
    </source>
</evidence>
<dbReference type="Pfam" id="PF00126">
    <property type="entry name" value="HTH_1"/>
    <property type="match status" value="1"/>
</dbReference>
<dbReference type="CDD" id="cd05466">
    <property type="entry name" value="PBP2_LTTR_substrate"/>
    <property type="match status" value="1"/>
</dbReference>